<proteinExistence type="predicted"/>
<organism evidence="1 2">
    <name type="scientific">Hevea brasiliensis</name>
    <name type="common">Para rubber tree</name>
    <name type="synonym">Siphonia brasiliensis</name>
    <dbReference type="NCBI Taxonomy" id="3981"/>
    <lineage>
        <taxon>Eukaryota</taxon>
        <taxon>Viridiplantae</taxon>
        <taxon>Streptophyta</taxon>
        <taxon>Embryophyta</taxon>
        <taxon>Tracheophyta</taxon>
        <taxon>Spermatophyta</taxon>
        <taxon>Magnoliopsida</taxon>
        <taxon>eudicotyledons</taxon>
        <taxon>Gunneridae</taxon>
        <taxon>Pentapetalae</taxon>
        <taxon>rosids</taxon>
        <taxon>fabids</taxon>
        <taxon>Malpighiales</taxon>
        <taxon>Euphorbiaceae</taxon>
        <taxon>Crotonoideae</taxon>
        <taxon>Micrandreae</taxon>
        <taxon>Hevea</taxon>
    </lineage>
</organism>
<evidence type="ECO:0000313" key="1">
    <source>
        <dbReference type="EMBL" id="KAJ9176491.1"/>
    </source>
</evidence>
<name>A0ABQ9M876_HEVBR</name>
<accession>A0ABQ9M876</accession>
<comment type="caution">
    <text evidence="1">The sequence shown here is derived from an EMBL/GenBank/DDBJ whole genome shotgun (WGS) entry which is preliminary data.</text>
</comment>
<gene>
    <name evidence="1" type="ORF">P3X46_011799</name>
</gene>
<dbReference type="PANTHER" id="PTHR38932">
    <property type="entry name" value="BNAC03G64660D PROTEIN"/>
    <property type="match status" value="1"/>
</dbReference>
<reference evidence="1" key="1">
    <citation type="journal article" date="2023" name="Plant Biotechnol. J.">
        <title>Chromosome-level wild Hevea brasiliensis genome provides new tools for genomic-assisted breeding and valuable loci to elevate rubber yield.</title>
        <authorList>
            <person name="Cheng H."/>
            <person name="Song X."/>
            <person name="Hu Y."/>
            <person name="Wu T."/>
            <person name="Yang Q."/>
            <person name="An Z."/>
            <person name="Feng S."/>
            <person name="Deng Z."/>
            <person name="Wu W."/>
            <person name="Zeng X."/>
            <person name="Tu M."/>
            <person name="Wang X."/>
            <person name="Huang H."/>
        </authorList>
    </citation>
    <scope>NUCLEOTIDE SEQUENCE</scope>
    <source>
        <strain evidence="1">MT/VB/25A 57/8</strain>
    </source>
</reference>
<dbReference type="EMBL" id="JARPOI010000007">
    <property type="protein sequence ID" value="KAJ9176491.1"/>
    <property type="molecule type" value="Genomic_DNA"/>
</dbReference>
<dbReference type="PANTHER" id="PTHR38932:SF2">
    <property type="entry name" value="DUF3741 DOMAIN-CONTAINING PROTEIN"/>
    <property type="match status" value="1"/>
</dbReference>
<sequence length="200" mass="22034">MIQTANFITKRNQRILIALFSSSSDLYPRVRVRKQEQDDEAEISPLEVNGDLHFLKVLESLSVQGRTEKENQSDSPALIARITKPYVPNPKAEAVCASKEKNKAHSISRPRAVLSSPANDGMVGNRNKVNNERSLALRKCNSEPRKPIQTKAIASGFCQAKAESSLNMRRGSFKVASSSTSSVKKRGLSVSTKLLLQKPS</sequence>
<keyword evidence="2" id="KW-1185">Reference proteome</keyword>
<evidence type="ECO:0000313" key="2">
    <source>
        <dbReference type="Proteomes" id="UP001174677"/>
    </source>
</evidence>
<protein>
    <submittedName>
        <fullName evidence="1">Uncharacterized protein</fullName>
    </submittedName>
</protein>
<dbReference type="Proteomes" id="UP001174677">
    <property type="component" value="Chromosome 7"/>
</dbReference>